<evidence type="ECO:0000256" key="1">
    <source>
        <dbReference type="SAM" id="MobiDB-lite"/>
    </source>
</evidence>
<feature type="compositionally biased region" description="Basic and acidic residues" evidence="1">
    <location>
        <begin position="170"/>
        <end position="181"/>
    </location>
</feature>
<comment type="caution">
    <text evidence="3">The sequence shown here is derived from an EMBL/GenBank/DDBJ whole genome shotgun (WGS) entry which is preliminary data.</text>
</comment>
<proteinExistence type="predicted"/>
<accession>A0ABU0MXI9</accession>
<reference evidence="3 4" key="1">
    <citation type="submission" date="2023-07" db="EMBL/GenBank/DDBJ databases">
        <title>Genomic Encyclopedia of Type Strains, Phase IV (KMG-IV): sequencing the most valuable type-strain genomes for metagenomic binning, comparative biology and taxonomic classification.</title>
        <authorList>
            <person name="Goeker M."/>
        </authorList>
    </citation>
    <scope>NUCLEOTIDE SEQUENCE [LARGE SCALE GENOMIC DNA]</scope>
    <source>
        <strain evidence="3 4">DSM 15049</strain>
    </source>
</reference>
<dbReference type="Proteomes" id="UP001232584">
    <property type="component" value="Unassembled WGS sequence"/>
</dbReference>
<keyword evidence="2" id="KW-1133">Transmembrane helix</keyword>
<evidence type="ECO:0000313" key="3">
    <source>
        <dbReference type="EMBL" id="MDQ0555231.1"/>
    </source>
</evidence>
<evidence type="ECO:0000313" key="4">
    <source>
        <dbReference type="Proteomes" id="UP001232584"/>
    </source>
</evidence>
<keyword evidence="4" id="KW-1185">Reference proteome</keyword>
<keyword evidence="2" id="KW-0812">Transmembrane</keyword>
<name>A0ABU0MXI9_9FIRM</name>
<feature type="region of interest" description="Disordered" evidence="1">
    <location>
        <begin position="170"/>
        <end position="190"/>
    </location>
</feature>
<sequence>MKRYFSTFILIISFLLILTLNGYAIQKAPSNVILEGNVDGIITFPEKKFLECLNMMPGDKEYGVIDISSSHDKPFELYLRAERVTDKEEHDLLEKIDLKVTYKDKILYEGPVSGANGLEEDIYLGTFNKNESAKLLAEVELDGPGTTSEYQGKIFQVDWIFTALAQGEEKPDKPTNLDDKNNLGSSADTSVTEDNYNNTVGVFGSPKTGDNSILIYIGLFLISLILIIINRKKK</sequence>
<organism evidence="3 4">
    <name type="scientific">Paraclostridium ghonii</name>
    <dbReference type="NCBI Taxonomy" id="29358"/>
    <lineage>
        <taxon>Bacteria</taxon>
        <taxon>Bacillati</taxon>
        <taxon>Bacillota</taxon>
        <taxon>Clostridia</taxon>
        <taxon>Peptostreptococcales</taxon>
        <taxon>Peptostreptococcaceae</taxon>
        <taxon>Paraclostridium</taxon>
    </lineage>
</organism>
<gene>
    <name evidence="3" type="ORF">QOZ92_000341</name>
</gene>
<dbReference type="RefSeq" id="WP_307502037.1">
    <property type="nucleotide sequence ID" value="NZ_BAAACE010000026.1"/>
</dbReference>
<protein>
    <submittedName>
        <fullName evidence="3">LPXTG-motif cell wall-anchored protein</fullName>
    </submittedName>
</protein>
<dbReference type="NCBIfam" id="TIGR01167">
    <property type="entry name" value="LPXTG_anchor"/>
    <property type="match status" value="1"/>
</dbReference>
<evidence type="ECO:0000256" key="2">
    <source>
        <dbReference type="SAM" id="Phobius"/>
    </source>
</evidence>
<feature type="transmembrane region" description="Helical" evidence="2">
    <location>
        <begin position="213"/>
        <end position="229"/>
    </location>
</feature>
<dbReference type="EMBL" id="JAUSWG010000001">
    <property type="protein sequence ID" value="MDQ0555231.1"/>
    <property type="molecule type" value="Genomic_DNA"/>
</dbReference>
<keyword evidence="2" id="KW-0472">Membrane</keyword>